<reference evidence="1" key="1">
    <citation type="submission" date="2022-01" db="EMBL/GenBank/DDBJ databases">
        <authorList>
            <person name="Wang Y."/>
        </authorList>
    </citation>
    <scope>NUCLEOTIDE SEQUENCE</scope>
    <source>
        <strain evidence="1">WB101</strain>
    </source>
</reference>
<proteinExistence type="predicted"/>
<comment type="caution">
    <text evidence="1">The sequence shown here is derived from an EMBL/GenBank/DDBJ whole genome shotgun (WGS) entry which is preliminary data.</text>
</comment>
<name>A0ABS9KIT4_9BACT</name>
<keyword evidence="2" id="KW-1185">Reference proteome</keyword>
<accession>A0ABS9KIT4</accession>
<dbReference type="Proteomes" id="UP001165366">
    <property type="component" value="Unassembled WGS sequence"/>
</dbReference>
<protein>
    <submittedName>
        <fullName evidence="1">Uncharacterized protein</fullName>
    </submittedName>
</protein>
<reference evidence="1" key="2">
    <citation type="submission" date="2024-05" db="EMBL/GenBank/DDBJ databases">
        <title>Rhodohalobacter halophilus gen. nov., sp. nov., a moderately halophilic member of the family Balneolaceae.</title>
        <authorList>
            <person name="Xia J."/>
        </authorList>
    </citation>
    <scope>NUCLEOTIDE SEQUENCE</scope>
    <source>
        <strain evidence="1">WB101</strain>
    </source>
</reference>
<dbReference type="RefSeq" id="WP_237856226.1">
    <property type="nucleotide sequence ID" value="NZ_JAKLWS010000042.1"/>
</dbReference>
<sequence length="105" mass="12855">MKPTKRDWKIFRDMLPELRERYLAERNQTFITLLKSDERTPTEQFWDTLEAMKKEAKILQDCLNGYTKSNMDMRILLMLRHGLMKEEDLDGFSEELREWVRKVRQ</sequence>
<evidence type="ECO:0000313" key="2">
    <source>
        <dbReference type="Proteomes" id="UP001165366"/>
    </source>
</evidence>
<gene>
    <name evidence="1" type="ORF">L6773_19445</name>
</gene>
<dbReference type="EMBL" id="JAKLWS010000042">
    <property type="protein sequence ID" value="MCG2590758.1"/>
    <property type="molecule type" value="Genomic_DNA"/>
</dbReference>
<organism evidence="1 2">
    <name type="scientific">Rhodohalobacter sulfatireducens</name>
    <dbReference type="NCBI Taxonomy" id="2911366"/>
    <lineage>
        <taxon>Bacteria</taxon>
        <taxon>Pseudomonadati</taxon>
        <taxon>Balneolota</taxon>
        <taxon>Balneolia</taxon>
        <taxon>Balneolales</taxon>
        <taxon>Balneolaceae</taxon>
        <taxon>Rhodohalobacter</taxon>
    </lineage>
</organism>
<evidence type="ECO:0000313" key="1">
    <source>
        <dbReference type="EMBL" id="MCG2590758.1"/>
    </source>
</evidence>